<organism evidence="3 4">
    <name type="scientific">Hydnum rufescens UP504</name>
    <dbReference type="NCBI Taxonomy" id="1448309"/>
    <lineage>
        <taxon>Eukaryota</taxon>
        <taxon>Fungi</taxon>
        <taxon>Dikarya</taxon>
        <taxon>Basidiomycota</taxon>
        <taxon>Agaricomycotina</taxon>
        <taxon>Agaricomycetes</taxon>
        <taxon>Cantharellales</taxon>
        <taxon>Hydnaceae</taxon>
        <taxon>Hydnum</taxon>
    </lineage>
</organism>
<dbReference type="AlphaFoldDB" id="A0A9P6DVA7"/>
<keyword evidence="2" id="KW-0812">Transmembrane</keyword>
<comment type="caution">
    <text evidence="3">The sequence shown here is derived from an EMBL/GenBank/DDBJ whole genome shotgun (WGS) entry which is preliminary data.</text>
</comment>
<name>A0A9P6DVA7_9AGAM</name>
<sequence length="160" mass="17658">MPEHGPYPLAPPPSWRKNIHHATRDNPLIILFLGILPSSSALLFIYSNPVRFPVSTFRLSCRCYRDVPCILKRAADITKLACPDDNEPQIQGISVHLLTTADIAVKPTKAIAQAKRQEKKGGYSEEALVKSSGATEGVVTRNPDTHPPGVQHRTRYPNTV</sequence>
<keyword evidence="2" id="KW-1133">Transmembrane helix</keyword>
<dbReference type="Proteomes" id="UP000886523">
    <property type="component" value="Unassembled WGS sequence"/>
</dbReference>
<gene>
    <name evidence="3" type="ORF">BS47DRAFT_1164725</name>
</gene>
<evidence type="ECO:0000256" key="2">
    <source>
        <dbReference type="SAM" id="Phobius"/>
    </source>
</evidence>
<keyword evidence="2" id="KW-0472">Membrane</keyword>
<proteinExistence type="predicted"/>
<feature type="region of interest" description="Disordered" evidence="1">
    <location>
        <begin position="122"/>
        <end position="160"/>
    </location>
</feature>
<accession>A0A9P6DVA7</accession>
<feature type="transmembrane region" description="Helical" evidence="2">
    <location>
        <begin position="28"/>
        <end position="46"/>
    </location>
</feature>
<protein>
    <submittedName>
        <fullName evidence="3">Uncharacterized protein</fullName>
    </submittedName>
</protein>
<keyword evidence="4" id="KW-1185">Reference proteome</keyword>
<evidence type="ECO:0000313" key="4">
    <source>
        <dbReference type="Proteomes" id="UP000886523"/>
    </source>
</evidence>
<dbReference type="EMBL" id="MU128999">
    <property type="protein sequence ID" value="KAF9511495.1"/>
    <property type="molecule type" value="Genomic_DNA"/>
</dbReference>
<evidence type="ECO:0000313" key="3">
    <source>
        <dbReference type="EMBL" id="KAF9511495.1"/>
    </source>
</evidence>
<reference evidence="3" key="1">
    <citation type="journal article" date="2020" name="Nat. Commun.">
        <title>Large-scale genome sequencing of mycorrhizal fungi provides insights into the early evolution of symbiotic traits.</title>
        <authorList>
            <person name="Miyauchi S."/>
            <person name="Kiss E."/>
            <person name="Kuo A."/>
            <person name="Drula E."/>
            <person name="Kohler A."/>
            <person name="Sanchez-Garcia M."/>
            <person name="Morin E."/>
            <person name="Andreopoulos B."/>
            <person name="Barry K.W."/>
            <person name="Bonito G."/>
            <person name="Buee M."/>
            <person name="Carver A."/>
            <person name="Chen C."/>
            <person name="Cichocki N."/>
            <person name="Clum A."/>
            <person name="Culley D."/>
            <person name="Crous P.W."/>
            <person name="Fauchery L."/>
            <person name="Girlanda M."/>
            <person name="Hayes R.D."/>
            <person name="Keri Z."/>
            <person name="LaButti K."/>
            <person name="Lipzen A."/>
            <person name="Lombard V."/>
            <person name="Magnuson J."/>
            <person name="Maillard F."/>
            <person name="Murat C."/>
            <person name="Nolan M."/>
            <person name="Ohm R.A."/>
            <person name="Pangilinan J."/>
            <person name="Pereira M.F."/>
            <person name="Perotto S."/>
            <person name="Peter M."/>
            <person name="Pfister S."/>
            <person name="Riley R."/>
            <person name="Sitrit Y."/>
            <person name="Stielow J.B."/>
            <person name="Szollosi G."/>
            <person name="Zifcakova L."/>
            <person name="Stursova M."/>
            <person name="Spatafora J.W."/>
            <person name="Tedersoo L."/>
            <person name="Vaario L.M."/>
            <person name="Yamada A."/>
            <person name="Yan M."/>
            <person name="Wang P."/>
            <person name="Xu J."/>
            <person name="Bruns T."/>
            <person name="Baldrian P."/>
            <person name="Vilgalys R."/>
            <person name="Dunand C."/>
            <person name="Henrissat B."/>
            <person name="Grigoriev I.V."/>
            <person name="Hibbett D."/>
            <person name="Nagy L.G."/>
            <person name="Martin F.M."/>
        </authorList>
    </citation>
    <scope>NUCLEOTIDE SEQUENCE</scope>
    <source>
        <strain evidence="3">UP504</strain>
    </source>
</reference>
<evidence type="ECO:0000256" key="1">
    <source>
        <dbReference type="SAM" id="MobiDB-lite"/>
    </source>
</evidence>